<dbReference type="EMBL" id="BARV01015399">
    <property type="protein sequence ID" value="GAI30244.1"/>
    <property type="molecule type" value="Genomic_DNA"/>
</dbReference>
<comment type="caution">
    <text evidence="2">The sequence shown here is derived from an EMBL/GenBank/DDBJ whole genome shotgun (WGS) entry which is preliminary data.</text>
</comment>
<protein>
    <submittedName>
        <fullName evidence="2">Uncharacterized protein</fullName>
    </submittedName>
</protein>
<feature type="coiled-coil region" evidence="1">
    <location>
        <begin position="1"/>
        <end position="28"/>
    </location>
</feature>
<evidence type="ECO:0000313" key="2">
    <source>
        <dbReference type="EMBL" id="GAI30244.1"/>
    </source>
</evidence>
<name>X1PH70_9ZZZZ</name>
<accession>X1PH70</accession>
<organism evidence="2">
    <name type="scientific">marine sediment metagenome</name>
    <dbReference type="NCBI Taxonomy" id="412755"/>
    <lineage>
        <taxon>unclassified sequences</taxon>
        <taxon>metagenomes</taxon>
        <taxon>ecological metagenomes</taxon>
    </lineage>
</organism>
<gene>
    <name evidence="2" type="ORF">S06H3_26614</name>
</gene>
<evidence type="ECO:0000256" key="1">
    <source>
        <dbReference type="SAM" id="Coils"/>
    </source>
</evidence>
<keyword evidence="1" id="KW-0175">Coiled coil</keyword>
<reference evidence="2" key="1">
    <citation type="journal article" date="2014" name="Front. Microbiol.">
        <title>High frequency of phylogenetically diverse reductive dehalogenase-homologous genes in deep subseafloor sedimentary metagenomes.</title>
        <authorList>
            <person name="Kawai M."/>
            <person name="Futagami T."/>
            <person name="Toyoda A."/>
            <person name="Takaki Y."/>
            <person name="Nishi S."/>
            <person name="Hori S."/>
            <person name="Arai W."/>
            <person name="Tsubouchi T."/>
            <person name="Morono Y."/>
            <person name="Uchiyama I."/>
            <person name="Ito T."/>
            <person name="Fujiyama A."/>
            <person name="Inagaki F."/>
            <person name="Takami H."/>
        </authorList>
    </citation>
    <scope>NUCLEOTIDE SEQUENCE</scope>
    <source>
        <strain evidence="2">Expedition CK06-06</strain>
    </source>
</reference>
<sequence>MKDTKLEQKRIEAEINGLTKEKDRILKAIINENLSKEDCRSLLEKTKTDIANKEIYLNELKIDLNDIVDC</sequence>
<proteinExistence type="predicted"/>
<dbReference type="AlphaFoldDB" id="X1PH70"/>
<feature type="non-terminal residue" evidence="2">
    <location>
        <position position="70"/>
    </location>
</feature>